<evidence type="ECO:0000313" key="2">
    <source>
        <dbReference type="Proteomes" id="UP000299102"/>
    </source>
</evidence>
<reference evidence="1 2" key="1">
    <citation type="journal article" date="2019" name="Commun. Biol.">
        <title>The bagworm genome reveals a unique fibroin gene that provides high tensile strength.</title>
        <authorList>
            <person name="Kono N."/>
            <person name="Nakamura H."/>
            <person name="Ohtoshi R."/>
            <person name="Tomita M."/>
            <person name="Numata K."/>
            <person name="Arakawa K."/>
        </authorList>
    </citation>
    <scope>NUCLEOTIDE SEQUENCE [LARGE SCALE GENOMIC DNA]</scope>
</reference>
<comment type="caution">
    <text evidence="1">The sequence shown here is derived from an EMBL/GenBank/DDBJ whole genome shotgun (WGS) entry which is preliminary data.</text>
</comment>
<dbReference type="Proteomes" id="UP000299102">
    <property type="component" value="Unassembled WGS sequence"/>
</dbReference>
<accession>A0A4C1WWN2</accession>
<evidence type="ECO:0000313" key="1">
    <source>
        <dbReference type="EMBL" id="GBP55946.1"/>
    </source>
</evidence>
<keyword evidence="2" id="KW-1185">Reference proteome</keyword>
<organism evidence="1 2">
    <name type="scientific">Eumeta variegata</name>
    <name type="common">Bagworm moth</name>
    <name type="synonym">Eumeta japonica</name>
    <dbReference type="NCBI Taxonomy" id="151549"/>
    <lineage>
        <taxon>Eukaryota</taxon>
        <taxon>Metazoa</taxon>
        <taxon>Ecdysozoa</taxon>
        <taxon>Arthropoda</taxon>
        <taxon>Hexapoda</taxon>
        <taxon>Insecta</taxon>
        <taxon>Pterygota</taxon>
        <taxon>Neoptera</taxon>
        <taxon>Endopterygota</taxon>
        <taxon>Lepidoptera</taxon>
        <taxon>Glossata</taxon>
        <taxon>Ditrysia</taxon>
        <taxon>Tineoidea</taxon>
        <taxon>Psychidae</taxon>
        <taxon>Oiketicinae</taxon>
        <taxon>Eumeta</taxon>
    </lineage>
</organism>
<gene>
    <name evidence="1" type="ORF">EVAR_97659_1</name>
</gene>
<sequence length="72" mass="7979">MGSIGTYTHLAKRNSGSCYFTPAFCEGVVSHRLVGHIFTLQPSLSLLDKHDISRRTLRQLQPELGVSGGWHL</sequence>
<protein>
    <submittedName>
        <fullName evidence="1">Uncharacterized protein</fullName>
    </submittedName>
</protein>
<name>A0A4C1WWN2_EUMVA</name>
<dbReference type="AlphaFoldDB" id="A0A4C1WWN2"/>
<dbReference type="EMBL" id="BGZK01000682">
    <property type="protein sequence ID" value="GBP55946.1"/>
    <property type="molecule type" value="Genomic_DNA"/>
</dbReference>
<proteinExistence type="predicted"/>